<reference evidence="2" key="1">
    <citation type="journal article" date="2017" name="Cell">
        <title>Insights into land plant evolution garnered from the Marchantia polymorpha genome.</title>
        <authorList>
            <person name="Bowman J.L."/>
            <person name="Kohchi T."/>
            <person name="Yamato K.T."/>
            <person name="Jenkins J."/>
            <person name="Shu S."/>
            <person name="Ishizaki K."/>
            <person name="Yamaoka S."/>
            <person name="Nishihama R."/>
            <person name="Nakamura Y."/>
            <person name="Berger F."/>
            <person name="Adam C."/>
            <person name="Aki S.S."/>
            <person name="Althoff F."/>
            <person name="Araki T."/>
            <person name="Arteaga-Vazquez M.A."/>
            <person name="Balasubrmanian S."/>
            <person name="Barry K."/>
            <person name="Bauer D."/>
            <person name="Boehm C.R."/>
            <person name="Briginshaw L."/>
            <person name="Caballero-Perez J."/>
            <person name="Catarino B."/>
            <person name="Chen F."/>
            <person name="Chiyoda S."/>
            <person name="Chovatia M."/>
            <person name="Davies K.M."/>
            <person name="Delmans M."/>
            <person name="Demura T."/>
            <person name="Dierschke T."/>
            <person name="Dolan L."/>
            <person name="Dorantes-Acosta A.E."/>
            <person name="Eklund D.M."/>
            <person name="Florent S.N."/>
            <person name="Flores-Sandoval E."/>
            <person name="Fujiyama A."/>
            <person name="Fukuzawa H."/>
            <person name="Galik B."/>
            <person name="Grimanelli D."/>
            <person name="Grimwood J."/>
            <person name="Grossniklaus U."/>
            <person name="Hamada T."/>
            <person name="Haseloff J."/>
            <person name="Hetherington A.J."/>
            <person name="Higo A."/>
            <person name="Hirakawa Y."/>
            <person name="Hundley H.N."/>
            <person name="Ikeda Y."/>
            <person name="Inoue K."/>
            <person name="Inoue S.I."/>
            <person name="Ishida S."/>
            <person name="Jia Q."/>
            <person name="Kakita M."/>
            <person name="Kanazawa T."/>
            <person name="Kawai Y."/>
            <person name="Kawashima T."/>
            <person name="Kennedy M."/>
            <person name="Kinose K."/>
            <person name="Kinoshita T."/>
            <person name="Kohara Y."/>
            <person name="Koide E."/>
            <person name="Komatsu K."/>
            <person name="Kopischke S."/>
            <person name="Kubo M."/>
            <person name="Kyozuka J."/>
            <person name="Lagercrantz U."/>
            <person name="Lin S.S."/>
            <person name="Lindquist E."/>
            <person name="Lipzen A.M."/>
            <person name="Lu C.W."/>
            <person name="De Luna E."/>
            <person name="Martienssen R.A."/>
            <person name="Minamino N."/>
            <person name="Mizutani M."/>
            <person name="Mizutani M."/>
            <person name="Mochizuki N."/>
            <person name="Monte I."/>
            <person name="Mosher R."/>
            <person name="Nagasaki H."/>
            <person name="Nakagami H."/>
            <person name="Naramoto S."/>
            <person name="Nishitani K."/>
            <person name="Ohtani M."/>
            <person name="Okamoto T."/>
            <person name="Okumura M."/>
            <person name="Phillips J."/>
            <person name="Pollak B."/>
            <person name="Reinders A."/>
            <person name="Rovekamp M."/>
            <person name="Sano R."/>
            <person name="Sawa S."/>
            <person name="Schmid M.W."/>
            <person name="Shirakawa M."/>
            <person name="Solano R."/>
            <person name="Spunde A."/>
            <person name="Suetsugu N."/>
            <person name="Sugano S."/>
            <person name="Sugiyama A."/>
            <person name="Sun R."/>
            <person name="Suzuki Y."/>
            <person name="Takenaka M."/>
            <person name="Takezawa D."/>
            <person name="Tomogane H."/>
            <person name="Tsuzuki M."/>
            <person name="Ueda T."/>
            <person name="Umeda M."/>
            <person name="Ward J.M."/>
            <person name="Watanabe Y."/>
            <person name="Yazaki K."/>
            <person name="Yokoyama R."/>
            <person name="Yoshitake Y."/>
            <person name="Yotsui I."/>
            <person name="Zachgo S."/>
            <person name="Schmutz J."/>
        </authorList>
    </citation>
    <scope>NUCLEOTIDE SEQUENCE [LARGE SCALE GENOMIC DNA]</scope>
    <source>
        <strain evidence="2">Tak-1</strain>
    </source>
</reference>
<gene>
    <name evidence="1" type="ORF">MARPO_0115s0042</name>
</gene>
<sequence>MVGINQSGAAEAWWAHNTQVRGSKPRSDIPEIKLPNILPCLLRRPILDFATHREQESDRNEVVWSDRRILDINARIRHVL</sequence>
<evidence type="ECO:0000313" key="2">
    <source>
        <dbReference type="Proteomes" id="UP000244005"/>
    </source>
</evidence>
<name>A0A2R6WBA5_MARPO</name>
<organism evidence="1 2">
    <name type="scientific">Marchantia polymorpha</name>
    <name type="common">Common liverwort</name>
    <name type="synonym">Marchantia aquatica</name>
    <dbReference type="NCBI Taxonomy" id="3197"/>
    <lineage>
        <taxon>Eukaryota</taxon>
        <taxon>Viridiplantae</taxon>
        <taxon>Streptophyta</taxon>
        <taxon>Embryophyta</taxon>
        <taxon>Marchantiophyta</taxon>
        <taxon>Marchantiopsida</taxon>
        <taxon>Marchantiidae</taxon>
        <taxon>Marchantiales</taxon>
        <taxon>Marchantiaceae</taxon>
        <taxon>Marchantia</taxon>
    </lineage>
</organism>
<accession>A0A2R6WBA5</accession>
<keyword evidence="2" id="KW-1185">Reference proteome</keyword>
<dbReference type="Proteomes" id="UP000244005">
    <property type="component" value="Unassembled WGS sequence"/>
</dbReference>
<dbReference type="EMBL" id="KZ772787">
    <property type="protein sequence ID" value="PTQ31125.1"/>
    <property type="molecule type" value="Genomic_DNA"/>
</dbReference>
<proteinExistence type="predicted"/>
<protein>
    <submittedName>
        <fullName evidence="1">Uncharacterized protein</fullName>
    </submittedName>
</protein>
<dbReference type="OrthoDB" id="1935194at2759"/>
<evidence type="ECO:0000313" key="1">
    <source>
        <dbReference type="EMBL" id="PTQ31125.1"/>
    </source>
</evidence>
<dbReference type="AlphaFoldDB" id="A0A2R6WBA5"/>